<reference evidence="1 2" key="1">
    <citation type="submission" date="2018-04" db="EMBL/GenBank/DDBJ databases">
        <title>WGS assembly of Panicum hallii var. hallii HAL2.</title>
        <authorList>
            <person name="Lovell J."/>
            <person name="Jenkins J."/>
            <person name="Lowry D."/>
            <person name="Mamidi S."/>
            <person name="Sreedasyam A."/>
            <person name="Weng X."/>
            <person name="Barry K."/>
            <person name="Bonette J."/>
            <person name="Campitelli B."/>
            <person name="Daum C."/>
            <person name="Gordon S."/>
            <person name="Gould B."/>
            <person name="Lipzen A."/>
            <person name="MacQueen A."/>
            <person name="Palacio-Mejia J."/>
            <person name="Plott C."/>
            <person name="Shakirov E."/>
            <person name="Shu S."/>
            <person name="Yoshinaga Y."/>
            <person name="Zane M."/>
            <person name="Rokhsar D."/>
            <person name="Grimwood J."/>
            <person name="Schmutz J."/>
            <person name="Juenger T."/>
        </authorList>
    </citation>
    <scope>NUCLEOTIDE SEQUENCE [LARGE SCALE GENOMIC DNA]</scope>
    <source>
        <strain evidence="2">cv. HAL2</strain>
    </source>
</reference>
<gene>
    <name evidence="1" type="ORF">GQ55_8G129500</name>
</gene>
<name>A0A2T7CMX2_9POAL</name>
<sequence>MNVSMSAGCHRFTLPLDQDLAHSASEACADGTLWFEHRCAMAGCWQCWWGGWRRADEFLEETHLEDVVEAGAWRKLEPVGDVADNGRDAVRAVEAWPKLTLRRDL</sequence>
<dbReference type="Gramene" id="PUZ44695">
    <property type="protein sequence ID" value="PUZ44695"/>
    <property type="gene ID" value="GQ55_8G129500"/>
</dbReference>
<keyword evidence="2" id="KW-1185">Reference proteome</keyword>
<evidence type="ECO:0000313" key="2">
    <source>
        <dbReference type="Proteomes" id="UP000244336"/>
    </source>
</evidence>
<dbReference type="AlphaFoldDB" id="A0A2T7CMX2"/>
<dbReference type="EMBL" id="CM009756">
    <property type="protein sequence ID" value="PUZ44695.1"/>
    <property type="molecule type" value="Genomic_DNA"/>
</dbReference>
<organism evidence="1 2">
    <name type="scientific">Panicum hallii var. hallii</name>
    <dbReference type="NCBI Taxonomy" id="1504633"/>
    <lineage>
        <taxon>Eukaryota</taxon>
        <taxon>Viridiplantae</taxon>
        <taxon>Streptophyta</taxon>
        <taxon>Embryophyta</taxon>
        <taxon>Tracheophyta</taxon>
        <taxon>Spermatophyta</taxon>
        <taxon>Magnoliopsida</taxon>
        <taxon>Liliopsida</taxon>
        <taxon>Poales</taxon>
        <taxon>Poaceae</taxon>
        <taxon>PACMAD clade</taxon>
        <taxon>Panicoideae</taxon>
        <taxon>Panicodae</taxon>
        <taxon>Paniceae</taxon>
        <taxon>Panicinae</taxon>
        <taxon>Panicum</taxon>
        <taxon>Panicum sect. Panicum</taxon>
    </lineage>
</organism>
<protein>
    <submittedName>
        <fullName evidence="1">Uncharacterized protein</fullName>
    </submittedName>
</protein>
<proteinExistence type="predicted"/>
<dbReference type="Proteomes" id="UP000244336">
    <property type="component" value="Chromosome 8"/>
</dbReference>
<evidence type="ECO:0000313" key="1">
    <source>
        <dbReference type="EMBL" id="PUZ44695.1"/>
    </source>
</evidence>
<accession>A0A2T7CMX2</accession>